<dbReference type="InterPro" id="IPR048536">
    <property type="entry name" value="Rrn6_K-rich"/>
</dbReference>
<dbReference type="GO" id="GO:0042790">
    <property type="term" value="P:nucleolar large rRNA transcription by RNA polymerase I"/>
    <property type="evidence" value="ECO:0007669"/>
    <property type="project" value="TreeGrafter"/>
</dbReference>
<feature type="compositionally biased region" description="Polar residues" evidence="1">
    <location>
        <begin position="799"/>
        <end position="829"/>
    </location>
</feature>
<evidence type="ECO:0000256" key="1">
    <source>
        <dbReference type="SAM" id="MobiDB-lite"/>
    </source>
</evidence>
<organism evidence="5 6">
    <name type="scientific">Maudiozyma saulgeensis</name>
    <dbReference type="NCBI Taxonomy" id="1789683"/>
    <lineage>
        <taxon>Eukaryota</taxon>
        <taxon>Fungi</taxon>
        <taxon>Dikarya</taxon>
        <taxon>Ascomycota</taxon>
        <taxon>Saccharomycotina</taxon>
        <taxon>Saccharomycetes</taxon>
        <taxon>Saccharomycetales</taxon>
        <taxon>Saccharomycetaceae</taxon>
        <taxon>Maudiozyma</taxon>
    </lineage>
</organism>
<feature type="compositionally biased region" description="Low complexity" evidence="1">
    <location>
        <begin position="836"/>
        <end position="848"/>
    </location>
</feature>
<evidence type="ECO:0000259" key="2">
    <source>
        <dbReference type="Pfam" id="PF10214"/>
    </source>
</evidence>
<accession>A0A1X7R5J5</accession>
<evidence type="ECO:0000313" key="6">
    <source>
        <dbReference type="Proteomes" id="UP000196158"/>
    </source>
</evidence>
<feature type="region of interest" description="Disordered" evidence="1">
    <location>
        <begin position="877"/>
        <end position="912"/>
    </location>
</feature>
<dbReference type="OrthoDB" id="4090074at2759"/>
<dbReference type="Pfam" id="PF10214">
    <property type="entry name" value="Rrn6_beta-prop"/>
    <property type="match status" value="1"/>
</dbReference>
<reference evidence="5 6" key="1">
    <citation type="submission" date="2017-04" db="EMBL/GenBank/DDBJ databases">
        <authorList>
            <person name="Afonso C.L."/>
            <person name="Miller P.J."/>
            <person name="Scott M.A."/>
            <person name="Spackman E."/>
            <person name="Goraichik I."/>
            <person name="Dimitrov K.M."/>
            <person name="Suarez D.L."/>
            <person name="Swayne D.E."/>
        </authorList>
    </citation>
    <scope>NUCLEOTIDE SEQUENCE [LARGE SCALE GENOMIC DNA]</scope>
</reference>
<dbReference type="InterPro" id="IPR048537">
    <property type="entry name" value="RRN6_HB"/>
</dbReference>
<feature type="domain" description="RRN6 beta-propeller" evidence="2">
    <location>
        <begin position="210"/>
        <end position="538"/>
    </location>
</feature>
<dbReference type="Pfam" id="PF20640">
    <property type="entry name" value="Rrn6_HB"/>
    <property type="match status" value="1"/>
</dbReference>
<dbReference type="InterPro" id="IPR048535">
    <property type="entry name" value="RRN6_beta-prop"/>
</dbReference>
<dbReference type="PANTHER" id="PTHR28221">
    <property type="entry name" value="RNA POLYMERASE I-SPECIFIC TRANSCRIPTION INITIATION FACTOR RRN6"/>
    <property type="match status" value="1"/>
</dbReference>
<evidence type="ECO:0000259" key="3">
    <source>
        <dbReference type="Pfam" id="PF20639"/>
    </source>
</evidence>
<evidence type="ECO:0000259" key="4">
    <source>
        <dbReference type="Pfam" id="PF20640"/>
    </source>
</evidence>
<evidence type="ECO:0000313" key="5">
    <source>
        <dbReference type="EMBL" id="SMN20963.1"/>
    </source>
</evidence>
<gene>
    <name evidence="5" type="ORF">KASA_0M04037G</name>
</gene>
<feature type="domain" description="RRN6 helical bundle" evidence="4">
    <location>
        <begin position="617"/>
        <end position="755"/>
    </location>
</feature>
<feature type="compositionally biased region" description="Basic residues" evidence="1">
    <location>
        <begin position="900"/>
        <end position="912"/>
    </location>
</feature>
<dbReference type="Pfam" id="PF20639">
    <property type="entry name" value="Rrn6_K-rich"/>
    <property type="match status" value="1"/>
</dbReference>
<dbReference type="EMBL" id="FXLY01000006">
    <property type="protein sequence ID" value="SMN20963.1"/>
    <property type="molecule type" value="Genomic_DNA"/>
</dbReference>
<protein>
    <submittedName>
        <fullName evidence="5">Similar to Saccharomyces cerevisiae YBL014C RRN6 Component of the core factor (CF) rDNA transcription factor complex</fullName>
    </submittedName>
</protein>
<dbReference type="STRING" id="1789683.A0A1X7R5J5"/>
<dbReference type="InterPro" id="IPR019350">
    <property type="entry name" value="RNA_pol_I-sp_TIF_RRN6-like"/>
</dbReference>
<feature type="region of interest" description="Disordered" evidence="1">
    <location>
        <begin position="799"/>
        <end position="853"/>
    </location>
</feature>
<proteinExistence type="predicted"/>
<dbReference type="AlphaFoldDB" id="A0A1X7R5J5"/>
<dbReference type="PANTHER" id="PTHR28221:SF2">
    <property type="entry name" value="RNA POLYMERASE I-SPECIFIC TRANSCRIPTION INITIATION FACTOR RRN6"/>
    <property type="match status" value="1"/>
</dbReference>
<feature type="compositionally biased region" description="Low complexity" evidence="1">
    <location>
        <begin position="877"/>
        <end position="896"/>
    </location>
</feature>
<keyword evidence="6" id="KW-1185">Reference proteome</keyword>
<name>A0A1X7R5J5_9SACH</name>
<dbReference type="GO" id="GO:0001179">
    <property type="term" value="F:RNA polymerase I general transcription initiation factor binding"/>
    <property type="evidence" value="ECO:0007669"/>
    <property type="project" value="TreeGrafter"/>
</dbReference>
<dbReference type="GO" id="GO:0070860">
    <property type="term" value="C:RNA polymerase I core factor complex"/>
    <property type="evidence" value="ECO:0007669"/>
    <property type="project" value="TreeGrafter"/>
</dbReference>
<dbReference type="Proteomes" id="UP000196158">
    <property type="component" value="Unassembled WGS sequence"/>
</dbReference>
<dbReference type="GO" id="GO:0001163">
    <property type="term" value="F:RNA polymerase I transcription regulatory region sequence-specific DNA binding"/>
    <property type="evidence" value="ECO:0007669"/>
    <property type="project" value="TreeGrafter"/>
</dbReference>
<feature type="domain" description="RRN6 K-rich C-terminal" evidence="3">
    <location>
        <begin position="782"/>
        <end position="911"/>
    </location>
</feature>
<sequence>MNESGLPFKRPVGIQLATGISGPSVFKSSEHIHNYNPDESWLKATSSAIPESFMSFNIVSSDILVPDESVSSLQTTNVLPHLHAPVGRRLISETSGLTDTFIDSNISEYDLLDDEVDTPDDEHVRDSLLSKLHWGRLTPSLSSTGSFQIYNDIKDMNTNRMYLSPATSPISFHHDYLPREVVKSLSKSDSSISLPSKQDTKNPHRNKLIDPTIRDTFIIGKVQTSFDIRNYIDYHELIAYSTGKTNSILRLSIYKPQDTNNVISSESNFTEIDLRSKIKSIKIPILSKAYARFSDIIAVITNRSLVLIKIKSIDCNRDYRIKYQVLEPLDFTSLGDYPWADVTFNPMDPQQFAVVDIKGNYATGTIPSPLHKTTKLSLNHKMRGTIYDPESLSSRKHISWSSKDSQILLMDESKLVEIDIVEKYQLEMVQAKSWSQILDFSEIDEDYRIMLTSMEIIVLRTSRDLDQTTRVISWKHYLNSKDRTYRLFVQSVTLQDKQLYLTYVASKNHNKVYLHGFTLNRNDNTVQTIKSSTILDIPGLPNGIQTLQFVEESFENDLEDNGLKLNVFTREVDTVSIIHLTESNAPRAFQNERDELLLSSETINNSTDIYPEIKFITTNITKSMIANQRASQNSSESNDVQKLESCGVNLSEALNKYVTGNEVENKSAPSLLSELIDIPTNIDDMEEFSSFLSQFFEHYKEEDIEFTDLTKLFHYIINDNTKDVDMFYNKLLQYWSILGREAVFFTKELVNELIWGTLKYSKGNSAKTQCTSTYKTLNSSSKDIIDEWDNSDMTDSLSDTKSTVPFSSQPQFTLNSQSQIPTIRSSQNKITKRNSNRAGSSRRATRAASHIENSQLDSVFHNTLPSSMAPAFTLMGSSVPSTQSSQLSNVVSSQISGSQRSKKKKKKVGGFN</sequence>